<dbReference type="GO" id="GO:0000407">
    <property type="term" value="C:phagophore assembly site"/>
    <property type="evidence" value="ECO:0007669"/>
    <property type="project" value="UniProtKB-SubCell"/>
</dbReference>
<feature type="compositionally biased region" description="Gly residues" evidence="7">
    <location>
        <begin position="169"/>
        <end position="178"/>
    </location>
</feature>
<evidence type="ECO:0000256" key="1">
    <source>
        <dbReference type="ARBA" id="ARBA00004329"/>
    </source>
</evidence>
<dbReference type="InterPro" id="IPR039362">
    <property type="entry name" value="ATG29_sf"/>
</dbReference>
<keyword evidence="10" id="KW-1185">Reference proteome</keyword>
<evidence type="ECO:0000256" key="7">
    <source>
        <dbReference type="SAM" id="MobiDB-lite"/>
    </source>
</evidence>
<feature type="region of interest" description="Disordered" evidence="7">
    <location>
        <begin position="169"/>
        <end position="536"/>
    </location>
</feature>
<feature type="compositionally biased region" description="Polar residues" evidence="7">
    <location>
        <begin position="236"/>
        <end position="254"/>
    </location>
</feature>
<dbReference type="Proteomes" id="UP000073492">
    <property type="component" value="Unassembled WGS sequence"/>
</dbReference>
<comment type="subcellular location">
    <subcellularLocation>
        <location evidence="1">Preautophagosomal structure</location>
    </subcellularLocation>
</comment>
<feature type="compositionally biased region" description="Polar residues" evidence="7">
    <location>
        <begin position="59"/>
        <end position="70"/>
    </location>
</feature>
<feature type="compositionally biased region" description="Basic and acidic residues" evidence="7">
    <location>
        <begin position="284"/>
        <end position="298"/>
    </location>
</feature>
<accession>A0A139IGX2</accession>
<feature type="compositionally biased region" description="Low complexity" evidence="7">
    <location>
        <begin position="216"/>
        <end position="229"/>
    </location>
</feature>
<sequence>MGAYEDGAWAFDDGHYEQRMEVTRVRSQDSGPGLNASTSSNTTLVPDPATNILKPRPSSRPQSPNTSSPFTRPAPHYTVFIRLPFVRNSFQDPPPSNWNATKDKQLWKLISKASSNDLDWEGLSHDLDVDLSFLLMQAAWLTERHMERMRKQVGRIGGVVAADKGDGIGSGSAAGSVGGVKMERTASRDSKMPSGSVASTVRRASPSWPSPMETEGLPGSLPGSGTPISGHPPISRTPSSATVTQSKISGSTAKQLPLRERALRGSSGSTRRPARVSPSAPSSPRDDYYEDAIEHEGASESESEEEPSAMPRSQAFRRPVLAKKAKPSLAPLASDGDEEADEDDDSSPGGYLPFAGASKSTNKEDVAATIRGSPKKTLQQSAAQIVPRATRPPARTATTTTESSASSASSAAVIMHRQLSTDSDQPRRSSADISSGSNITRQRRASVGSTAARPPGPLSPRHRAQLASLSPRSNRRDGSEGSPSMGSSFSDLDDASVTQSALEDALMSNMRAQGGSTMSMAGRMSSLRDALGRRHG</sequence>
<feature type="compositionally biased region" description="Low complexity" evidence="7">
    <location>
        <begin position="480"/>
        <end position="490"/>
    </location>
</feature>
<dbReference type="GO" id="GO:0015031">
    <property type="term" value="P:protein transport"/>
    <property type="evidence" value="ECO:0007669"/>
    <property type="project" value="UniProtKB-KW"/>
</dbReference>
<feature type="compositionally biased region" description="Polar residues" evidence="7">
    <location>
        <begin position="431"/>
        <end position="440"/>
    </location>
</feature>
<gene>
    <name evidence="9" type="ORF">AC579_2385</name>
</gene>
<feature type="compositionally biased region" description="Basic and acidic residues" evidence="7">
    <location>
        <begin position="181"/>
        <end position="191"/>
    </location>
</feature>
<dbReference type="AlphaFoldDB" id="A0A139IGX2"/>
<organism evidence="9 10">
    <name type="scientific">Pseudocercospora musae</name>
    <dbReference type="NCBI Taxonomy" id="113226"/>
    <lineage>
        <taxon>Eukaryota</taxon>
        <taxon>Fungi</taxon>
        <taxon>Dikarya</taxon>
        <taxon>Ascomycota</taxon>
        <taxon>Pezizomycotina</taxon>
        <taxon>Dothideomycetes</taxon>
        <taxon>Dothideomycetidae</taxon>
        <taxon>Mycosphaerellales</taxon>
        <taxon>Mycosphaerellaceae</taxon>
        <taxon>Pseudocercospora</taxon>
    </lineage>
</organism>
<protein>
    <recommendedName>
        <fullName evidence="3">Autophagy-related protein 29</fullName>
    </recommendedName>
</protein>
<evidence type="ECO:0000259" key="8">
    <source>
        <dbReference type="Pfam" id="PF18388"/>
    </source>
</evidence>
<dbReference type="PANTHER" id="PTHR40012:SF1">
    <property type="entry name" value="AUTOPHAGY-RELATED PROTEIN 29"/>
    <property type="match status" value="1"/>
</dbReference>
<feature type="compositionally biased region" description="Acidic residues" evidence="7">
    <location>
        <begin position="335"/>
        <end position="346"/>
    </location>
</feature>
<comment type="caution">
    <text evidence="9">The sequence shown here is derived from an EMBL/GenBank/DDBJ whole genome shotgun (WGS) entry which is preliminary data.</text>
</comment>
<dbReference type="Pfam" id="PF18388">
    <property type="entry name" value="ATG29_N"/>
    <property type="match status" value="1"/>
</dbReference>
<evidence type="ECO:0000256" key="3">
    <source>
        <dbReference type="ARBA" id="ARBA00013784"/>
    </source>
</evidence>
<dbReference type="Gene3D" id="1.10.10.2570">
    <property type="match status" value="1"/>
</dbReference>
<feature type="compositionally biased region" description="Low complexity" evidence="7">
    <location>
        <begin position="387"/>
        <end position="412"/>
    </location>
</feature>
<name>A0A139IGX2_9PEZI</name>
<evidence type="ECO:0000313" key="10">
    <source>
        <dbReference type="Proteomes" id="UP000073492"/>
    </source>
</evidence>
<dbReference type="PANTHER" id="PTHR40012">
    <property type="entry name" value="AUTOPHAGY-RELATED PROTEIN 29"/>
    <property type="match status" value="1"/>
</dbReference>
<dbReference type="InterPro" id="IPR040666">
    <property type="entry name" value="Atg29_N"/>
</dbReference>
<evidence type="ECO:0000256" key="4">
    <source>
        <dbReference type="ARBA" id="ARBA00022448"/>
    </source>
</evidence>
<dbReference type="EMBL" id="LFZO01000099">
    <property type="protein sequence ID" value="KXT13939.1"/>
    <property type="molecule type" value="Genomic_DNA"/>
</dbReference>
<feature type="region of interest" description="Disordered" evidence="7">
    <location>
        <begin position="21"/>
        <end position="74"/>
    </location>
</feature>
<evidence type="ECO:0000256" key="5">
    <source>
        <dbReference type="ARBA" id="ARBA00022927"/>
    </source>
</evidence>
<comment type="similarity">
    <text evidence="2">Belongs to the ATG29 family.</text>
</comment>
<evidence type="ECO:0000256" key="6">
    <source>
        <dbReference type="ARBA" id="ARBA00023006"/>
    </source>
</evidence>
<dbReference type="InterPro" id="IPR039113">
    <property type="entry name" value="ATG29"/>
</dbReference>
<reference evidence="9 10" key="1">
    <citation type="submission" date="2015-07" db="EMBL/GenBank/DDBJ databases">
        <title>Comparative genomics of the Sigatoka disease complex on banana suggests a link between parallel evolutionary changes in Pseudocercospora fijiensis and Pseudocercospora eumusae and increased virulence on the banana host.</title>
        <authorList>
            <person name="Chang T.-C."/>
            <person name="Salvucci A."/>
            <person name="Crous P.W."/>
            <person name="Stergiopoulos I."/>
        </authorList>
    </citation>
    <scope>NUCLEOTIDE SEQUENCE [LARGE SCALE GENOMIC DNA]</scope>
    <source>
        <strain evidence="9 10">CBS 116634</strain>
    </source>
</reference>
<dbReference type="GO" id="GO:0000045">
    <property type="term" value="P:autophagosome assembly"/>
    <property type="evidence" value="ECO:0007669"/>
    <property type="project" value="InterPro"/>
</dbReference>
<feature type="compositionally biased region" description="Polar residues" evidence="7">
    <location>
        <begin position="510"/>
        <end position="519"/>
    </location>
</feature>
<dbReference type="STRING" id="113226.A0A139IGX2"/>
<feature type="compositionally biased region" description="Polar residues" evidence="7">
    <location>
        <begin position="35"/>
        <end position="44"/>
    </location>
</feature>
<evidence type="ECO:0000313" key="9">
    <source>
        <dbReference type="EMBL" id="KXT13939.1"/>
    </source>
</evidence>
<keyword evidence="4" id="KW-0813">Transport</keyword>
<feature type="domain" description="Atg29 N-terminal" evidence="8">
    <location>
        <begin position="77"/>
        <end position="129"/>
    </location>
</feature>
<evidence type="ECO:0000256" key="2">
    <source>
        <dbReference type="ARBA" id="ARBA00010082"/>
    </source>
</evidence>
<proteinExistence type="inferred from homology"/>
<keyword evidence="6" id="KW-0072">Autophagy</keyword>
<keyword evidence="5" id="KW-0653">Protein transport</keyword>